<reference evidence="5" key="1">
    <citation type="submission" date="2023-12" db="EMBL/GenBank/DDBJ databases">
        <authorList>
            <person name="Brown T."/>
        </authorList>
    </citation>
    <scope>NUCLEOTIDE SEQUENCE</scope>
</reference>
<keyword evidence="6" id="KW-1185">Reference proteome</keyword>
<evidence type="ECO:0000256" key="2">
    <source>
        <dbReference type="ARBA" id="ARBA00022801"/>
    </source>
</evidence>
<evidence type="ECO:0000313" key="6">
    <source>
        <dbReference type="Proteomes" id="UP001314169"/>
    </source>
</evidence>
<evidence type="ECO:0000256" key="1">
    <source>
        <dbReference type="ARBA" id="ARBA00010515"/>
    </source>
</evidence>
<feature type="transmembrane region" description="Helical" evidence="3">
    <location>
        <begin position="44"/>
        <end position="61"/>
    </location>
</feature>
<keyword evidence="3" id="KW-1133">Transmembrane helix</keyword>
<organism evidence="5 6">
    <name type="scientific">Pipistrellus nathusii</name>
    <name type="common">Nathusius' pipistrelle</name>
    <dbReference type="NCBI Taxonomy" id="59473"/>
    <lineage>
        <taxon>Eukaryota</taxon>
        <taxon>Metazoa</taxon>
        <taxon>Chordata</taxon>
        <taxon>Craniata</taxon>
        <taxon>Vertebrata</taxon>
        <taxon>Euteleostomi</taxon>
        <taxon>Mammalia</taxon>
        <taxon>Eutheria</taxon>
        <taxon>Laurasiatheria</taxon>
        <taxon>Chiroptera</taxon>
        <taxon>Yangochiroptera</taxon>
        <taxon>Vespertilionidae</taxon>
        <taxon>Pipistrellus</taxon>
    </lineage>
</organism>
<dbReference type="PANTHER" id="PTHR48081:SF32">
    <property type="entry name" value="ALPHA_BETA HYDROLASE FOLD-3 DOMAIN-CONTAINING PROTEIN"/>
    <property type="match status" value="1"/>
</dbReference>
<dbReference type="InterPro" id="IPR029058">
    <property type="entry name" value="AB_hydrolase_fold"/>
</dbReference>
<keyword evidence="2" id="KW-0378">Hydrolase</keyword>
<gene>
    <name evidence="5" type="ORF">MPIPNATIZW_LOCUS8919</name>
</gene>
<keyword evidence="3" id="KW-0812">Transmembrane</keyword>
<comment type="similarity">
    <text evidence="1">Belongs to the 'GDXG' lipolytic enzyme family.</text>
</comment>
<evidence type="ECO:0000313" key="5">
    <source>
        <dbReference type="EMBL" id="CAK6440613.1"/>
    </source>
</evidence>
<dbReference type="Proteomes" id="UP001314169">
    <property type="component" value="Chromosome 2"/>
</dbReference>
<protein>
    <recommendedName>
        <fullName evidence="4">Alpha/beta hydrolase fold-3 domain-containing protein</fullName>
    </recommendedName>
</protein>
<dbReference type="InterPro" id="IPR050300">
    <property type="entry name" value="GDXG_lipolytic_enzyme"/>
</dbReference>
<name>A0ABN9ZQQ7_PIPNA</name>
<dbReference type="Gene3D" id="3.40.50.1820">
    <property type="entry name" value="alpha/beta hydrolase"/>
    <property type="match status" value="1"/>
</dbReference>
<keyword evidence="3" id="KW-0472">Membrane</keyword>
<evidence type="ECO:0000259" key="4">
    <source>
        <dbReference type="Pfam" id="PF07859"/>
    </source>
</evidence>
<dbReference type="PANTHER" id="PTHR48081">
    <property type="entry name" value="AB HYDROLASE SUPERFAMILY PROTEIN C4A8.06C"/>
    <property type="match status" value="1"/>
</dbReference>
<dbReference type="PIRSF" id="PIRSF037251">
    <property type="entry name" value="Arylacetamide_deacetylase"/>
    <property type="match status" value="1"/>
</dbReference>
<feature type="domain" description="Alpha/beta hydrolase fold-3" evidence="4">
    <location>
        <begin position="116"/>
        <end position="258"/>
    </location>
</feature>
<dbReference type="InterPro" id="IPR013094">
    <property type="entry name" value="AB_hydrolase_3"/>
</dbReference>
<dbReference type="InterPro" id="IPR017157">
    <property type="entry name" value="Arylacetamide_deacetylase"/>
</dbReference>
<sequence>MMMAVLLALLGAPCLLFLGVGLWVTCRTFFTVDIPVGISHPKKLWLLNFLFQLMVALGMILEKLRICSMPQFVHFMHDLPPYSKDPDVVVTDLRYGSVPVKLYQPRRAASSLRPGIVLIHGGGVILGSFKMYHKICCRLSKESDSVVLMIGYRLAPKHRFPSAMNDCFVATTHFLKSLDMYGVDPARVVVCGDSGGGGAAVTICQKFMARPDLPKIRAQILVYATLQIVDYQLPSFQQNKNVPMLSLDFAIHCIHYYLDISLQWKSAILKGAHMPAQVWEKYGKWLSLENIPERFKQRSYPPVTRAPLNEDAYMETDILLDFLNSPLLAEDQVVSQLPEACIVSCEYDLLRDNSLLYKKRLEDLGVPVTWHHMEDGFHGALNTLGMGFFQFPCATRILGVMVQFVKGL</sequence>
<dbReference type="EMBL" id="OY882859">
    <property type="protein sequence ID" value="CAK6440613.1"/>
    <property type="molecule type" value="Genomic_DNA"/>
</dbReference>
<dbReference type="Pfam" id="PF07859">
    <property type="entry name" value="Abhydrolase_3"/>
    <property type="match status" value="2"/>
</dbReference>
<dbReference type="SUPFAM" id="SSF53474">
    <property type="entry name" value="alpha/beta-Hydrolases"/>
    <property type="match status" value="1"/>
</dbReference>
<proteinExistence type="inferred from homology"/>
<evidence type="ECO:0000256" key="3">
    <source>
        <dbReference type="SAM" id="Phobius"/>
    </source>
</evidence>
<accession>A0ABN9ZQQ7</accession>
<feature type="domain" description="Alpha/beta hydrolase fold-3" evidence="4">
    <location>
        <begin position="310"/>
        <end position="380"/>
    </location>
</feature>